<comment type="caution">
    <text evidence="2">The sequence shown here is derived from an EMBL/GenBank/DDBJ whole genome shotgun (WGS) entry which is preliminary data.</text>
</comment>
<feature type="region of interest" description="Disordered" evidence="1">
    <location>
        <begin position="1"/>
        <end position="61"/>
    </location>
</feature>
<name>A0ABV8XQP5_9DEIO</name>
<reference evidence="3" key="1">
    <citation type="journal article" date="2019" name="Int. J. Syst. Evol. Microbiol.">
        <title>The Global Catalogue of Microorganisms (GCM) 10K type strain sequencing project: providing services to taxonomists for standard genome sequencing and annotation.</title>
        <authorList>
            <consortium name="The Broad Institute Genomics Platform"/>
            <consortium name="The Broad Institute Genome Sequencing Center for Infectious Disease"/>
            <person name="Wu L."/>
            <person name="Ma J."/>
        </authorList>
    </citation>
    <scope>NUCLEOTIDE SEQUENCE [LARGE SCALE GENOMIC DNA]</scope>
    <source>
        <strain evidence="3">CCUG 56029</strain>
    </source>
</reference>
<sequence>MTRRDETVSESETTKVTESHSSGLGGETETHTRTEHHEVHQEAPVQPEVTQTTTTTTVVDG</sequence>
<evidence type="ECO:0000313" key="3">
    <source>
        <dbReference type="Proteomes" id="UP001595998"/>
    </source>
</evidence>
<keyword evidence="3" id="KW-1185">Reference proteome</keyword>
<feature type="compositionally biased region" description="Basic and acidic residues" evidence="1">
    <location>
        <begin position="28"/>
        <end position="41"/>
    </location>
</feature>
<dbReference type="Proteomes" id="UP001595998">
    <property type="component" value="Unassembled WGS sequence"/>
</dbReference>
<dbReference type="RefSeq" id="WP_380039336.1">
    <property type="nucleotide sequence ID" value="NZ_JBHSEH010000009.1"/>
</dbReference>
<accession>A0ABV8XQP5</accession>
<organism evidence="2 3">
    <name type="scientific">Deinococcus navajonensis</name>
    <dbReference type="NCBI Taxonomy" id="309884"/>
    <lineage>
        <taxon>Bacteria</taxon>
        <taxon>Thermotogati</taxon>
        <taxon>Deinococcota</taxon>
        <taxon>Deinococci</taxon>
        <taxon>Deinococcales</taxon>
        <taxon>Deinococcaceae</taxon>
        <taxon>Deinococcus</taxon>
    </lineage>
</organism>
<protein>
    <submittedName>
        <fullName evidence="2">Uncharacterized protein</fullName>
    </submittedName>
</protein>
<proteinExistence type="predicted"/>
<evidence type="ECO:0000256" key="1">
    <source>
        <dbReference type="SAM" id="MobiDB-lite"/>
    </source>
</evidence>
<feature type="compositionally biased region" description="Low complexity" evidence="1">
    <location>
        <begin position="49"/>
        <end position="61"/>
    </location>
</feature>
<dbReference type="EMBL" id="JBHSEH010000009">
    <property type="protein sequence ID" value="MFC4426650.1"/>
    <property type="molecule type" value="Genomic_DNA"/>
</dbReference>
<feature type="compositionally biased region" description="Basic and acidic residues" evidence="1">
    <location>
        <begin position="1"/>
        <end position="18"/>
    </location>
</feature>
<gene>
    <name evidence="2" type="ORF">ACFOZ9_10525</name>
</gene>
<evidence type="ECO:0000313" key="2">
    <source>
        <dbReference type="EMBL" id="MFC4426650.1"/>
    </source>
</evidence>